<dbReference type="KEGG" id="hazt:108665772"/>
<dbReference type="GO" id="GO:0004930">
    <property type="term" value="F:G protein-coupled receptor activity"/>
    <property type="evidence" value="ECO:0007669"/>
    <property type="project" value="UniProtKB-KW"/>
</dbReference>
<keyword evidence="6 11" id="KW-0472">Membrane</keyword>
<dbReference type="PRINTS" id="PR00237">
    <property type="entry name" value="GPCRRHODOPSN"/>
</dbReference>
<proteinExistence type="inferred from homology"/>
<evidence type="ECO:0000313" key="14">
    <source>
        <dbReference type="RefSeq" id="XP_047737068.1"/>
    </source>
</evidence>
<feature type="transmembrane region" description="Helical" evidence="11">
    <location>
        <begin position="122"/>
        <end position="143"/>
    </location>
</feature>
<evidence type="ECO:0000256" key="3">
    <source>
        <dbReference type="ARBA" id="ARBA00022692"/>
    </source>
</evidence>
<evidence type="ECO:0000256" key="2">
    <source>
        <dbReference type="ARBA" id="ARBA00010663"/>
    </source>
</evidence>
<feature type="compositionally biased region" description="Polar residues" evidence="10">
    <location>
        <begin position="483"/>
        <end position="500"/>
    </location>
</feature>
<name>A0A979FK48_HYAAZ</name>
<dbReference type="PANTHER" id="PTHR24243:SF233">
    <property type="entry name" value="THYROTROPIN-RELEASING HORMONE RECEPTOR"/>
    <property type="match status" value="1"/>
</dbReference>
<evidence type="ECO:0000256" key="11">
    <source>
        <dbReference type="SAM" id="Phobius"/>
    </source>
</evidence>
<evidence type="ECO:0000313" key="13">
    <source>
        <dbReference type="Proteomes" id="UP000694843"/>
    </source>
</evidence>
<evidence type="ECO:0000256" key="5">
    <source>
        <dbReference type="ARBA" id="ARBA00023040"/>
    </source>
</evidence>
<evidence type="ECO:0000259" key="12">
    <source>
        <dbReference type="PROSITE" id="PS50262"/>
    </source>
</evidence>
<evidence type="ECO:0000256" key="1">
    <source>
        <dbReference type="ARBA" id="ARBA00004141"/>
    </source>
</evidence>
<accession>A0A979FK48</accession>
<dbReference type="OrthoDB" id="10036964at2759"/>
<dbReference type="InterPro" id="IPR017452">
    <property type="entry name" value="GPCR_Rhodpsn_7TM"/>
</dbReference>
<dbReference type="OMA" id="DICTIPR"/>
<evidence type="ECO:0000256" key="4">
    <source>
        <dbReference type="ARBA" id="ARBA00022989"/>
    </source>
</evidence>
<dbReference type="GeneID" id="108665772"/>
<sequence length="652" mass="73460">MSSLEFTNESLTWRQTPSYLVNASKEAAELLEQLTAELYPATTRCVFTTCFCILFIVGLTGNVLVLAVVCRDKELSRSSTGAFITNLALADLLVLAICLPTSVAELQSPPLFWVLPSSLCKAVPFIESLMQHASVLTIFAIALERHHAICRPLSAARACTRRRAAATCCIVWVLAIIVTRRRYYKSARVPQRRRGALEEGEAGGVIISQHVCLNDVEAHWKRLYVLSCHTLLFFLPLAVLLVIFRRIARRLLIEDATLRNLDDRHPNLRNPNLAQRKQVVVMLATVVVFFFICLLPYHVLSLWTLLAQTKIPYEVYFNLEFLVRLLVYLNSSVNPVLYNLTSTRFRTSLRHTLRGYRSGRSTSRSSSFRPTEVALSVSPSPALLRKSLRGKSDHQIIYKFERKYRSVSVSSTLNLRSSNHFKSLASNSTRDIASTSNSHNFVSPQNMHLNGPANNQNVPLISFSSASTDSEESSTHQRRNASSREYQALNSASSSDNNCVSMDELSIPERRPERAHNSAIEEQIGLLSTSLLNDESSYQNFALDEESNGSCVKSDVQHESPQISAKQNRIVIKNSPFYRKKVRLNSEKSTTSRFFLGRSTSLQKNAWQCSYIGSREVNLPHPPWGLRLPSKSLNLRYDTRSLSRSNNMESHV</sequence>
<dbReference type="Proteomes" id="UP000694843">
    <property type="component" value="Unplaced"/>
</dbReference>
<keyword evidence="5 9" id="KW-0297">G-protein coupled receptor</keyword>
<organism evidence="13 14">
    <name type="scientific">Hyalella azteca</name>
    <name type="common">Amphipod</name>
    <dbReference type="NCBI Taxonomy" id="294128"/>
    <lineage>
        <taxon>Eukaryota</taxon>
        <taxon>Metazoa</taxon>
        <taxon>Ecdysozoa</taxon>
        <taxon>Arthropoda</taxon>
        <taxon>Crustacea</taxon>
        <taxon>Multicrustacea</taxon>
        <taxon>Malacostraca</taxon>
        <taxon>Eumalacostraca</taxon>
        <taxon>Peracarida</taxon>
        <taxon>Amphipoda</taxon>
        <taxon>Senticaudata</taxon>
        <taxon>Talitrida</taxon>
        <taxon>Talitroidea</taxon>
        <taxon>Hyalellidae</taxon>
        <taxon>Hyalella</taxon>
    </lineage>
</organism>
<feature type="transmembrane region" description="Helical" evidence="11">
    <location>
        <begin position="223"/>
        <end position="244"/>
    </location>
</feature>
<feature type="transmembrane region" description="Helical" evidence="11">
    <location>
        <begin position="81"/>
        <end position="102"/>
    </location>
</feature>
<dbReference type="PANTHER" id="PTHR24243">
    <property type="entry name" value="G-PROTEIN COUPLED RECEPTOR"/>
    <property type="match status" value="1"/>
</dbReference>
<keyword evidence="8 9" id="KW-0807">Transducer</keyword>
<evidence type="ECO:0000256" key="6">
    <source>
        <dbReference type="ARBA" id="ARBA00023136"/>
    </source>
</evidence>
<reference evidence="14" key="1">
    <citation type="submission" date="2025-08" db="UniProtKB">
        <authorList>
            <consortium name="RefSeq"/>
        </authorList>
    </citation>
    <scope>IDENTIFICATION</scope>
    <source>
        <tissue evidence="14">Whole organism</tissue>
    </source>
</reference>
<dbReference type="PROSITE" id="PS50262">
    <property type="entry name" value="G_PROTEIN_RECEP_F1_2"/>
    <property type="match status" value="1"/>
</dbReference>
<comment type="similarity">
    <text evidence="2 9">Belongs to the G-protein coupled receptor 1 family.</text>
</comment>
<keyword evidence="3 9" id="KW-0812">Transmembrane</keyword>
<dbReference type="SMART" id="SM01381">
    <property type="entry name" value="7TM_GPCR_Srsx"/>
    <property type="match status" value="1"/>
</dbReference>
<dbReference type="InterPro" id="IPR000276">
    <property type="entry name" value="GPCR_Rhodpsn"/>
</dbReference>
<feature type="compositionally biased region" description="Polar residues" evidence="10">
    <location>
        <begin position="432"/>
        <end position="459"/>
    </location>
</feature>
<feature type="transmembrane region" description="Helical" evidence="11">
    <location>
        <begin position="46"/>
        <end position="69"/>
    </location>
</feature>
<feature type="domain" description="G-protein coupled receptors family 1 profile" evidence="12">
    <location>
        <begin position="61"/>
        <end position="338"/>
    </location>
</feature>
<evidence type="ECO:0000256" key="9">
    <source>
        <dbReference type="RuleBase" id="RU000688"/>
    </source>
</evidence>
<dbReference type="Pfam" id="PF00001">
    <property type="entry name" value="7tm_1"/>
    <property type="match status" value="1"/>
</dbReference>
<keyword evidence="4 11" id="KW-1133">Transmembrane helix</keyword>
<feature type="transmembrane region" description="Helical" evidence="11">
    <location>
        <begin position="279"/>
        <end position="301"/>
    </location>
</feature>
<evidence type="ECO:0000256" key="10">
    <source>
        <dbReference type="SAM" id="MobiDB-lite"/>
    </source>
</evidence>
<evidence type="ECO:0000256" key="8">
    <source>
        <dbReference type="ARBA" id="ARBA00023224"/>
    </source>
</evidence>
<evidence type="ECO:0000256" key="7">
    <source>
        <dbReference type="ARBA" id="ARBA00023170"/>
    </source>
</evidence>
<feature type="region of interest" description="Disordered" evidence="10">
    <location>
        <begin position="432"/>
        <end position="501"/>
    </location>
</feature>
<dbReference type="SUPFAM" id="SSF81321">
    <property type="entry name" value="Family A G protein-coupled receptor-like"/>
    <property type="match status" value="1"/>
</dbReference>
<dbReference type="RefSeq" id="XP_047737068.1">
    <property type="nucleotide sequence ID" value="XM_047881112.1"/>
</dbReference>
<protein>
    <submittedName>
        <fullName evidence="14">Uncharacterized protein LOC108665772</fullName>
    </submittedName>
</protein>
<feature type="transmembrane region" description="Helical" evidence="11">
    <location>
        <begin position="164"/>
        <end position="183"/>
    </location>
</feature>
<keyword evidence="13" id="KW-1185">Reference proteome</keyword>
<dbReference type="Gene3D" id="1.20.1070.10">
    <property type="entry name" value="Rhodopsin 7-helix transmembrane proteins"/>
    <property type="match status" value="1"/>
</dbReference>
<comment type="subcellular location">
    <subcellularLocation>
        <location evidence="1">Membrane</location>
        <topology evidence="1">Multi-pass membrane protein</topology>
    </subcellularLocation>
</comment>
<gene>
    <name evidence="14" type="primary">LOC108665772</name>
</gene>
<dbReference type="AlphaFoldDB" id="A0A979FK48"/>
<keyword evidence="7 9" id="KW-0675">Receptor</keyword>
<dbReference type="PROSITE" id="PS00237">
    <property type="entry name" value="G_PROTEIN_RECEP_F1_1"/>
    <property type="match status" value="1"/>
</dbReference>
<dbReference type="GO" id="GO:0005886">
    <property type="term" value="C:plasma membrane"/>
    <property type="evidence" value="ECO:0007669"/>
    <property type="project" value="TreeGrafter"/>
</dbReference>